<evidence type="ECO:0000313" key="6">
    <source>
        <dbReference type="EMBL" id="CAK9058518.1"/>
    </source>
</evidence>
<dbReference type="PANTHER" id="PTHR43712">
    <property type="entry name" value="PUTATIVE (AFU_ORTHOLOGUE AFUA_4G14580)-RELATED"/>
    <property type="match status" value="1"/>
</dbReference>
<keyword evidence="1" id="KW-0489">Methyltransferase</keyword>
<organism evidence="6 7">
    <name type="scientific">Durusdinium trenchii</name>
    <dbReference type="NCBI Taxonomy" id="1381693"/>
    <lineage>
        <taxon>Eukaryota</taxon>
        <taxon>Sar</taxon>
        <taxon>Alveolata</taxon>
        <taxon>Dinophyceae</taxon>
        <taxon>Suessiales</taxon>
        <taxon>Symbiodiniaceae</taxon>
        <taxon>Durusdinium</taxon>
    </lineage>
</organism>
<dbReference type="SUPFAM" id="SSF53335">
    <property type="entry name" value="S-adenosyl-L-methionine-dependent methyltransferases"/>
    <property type="match status" value="1"/>
</dbReference>
<dbReference type="PANTHER" id="PTHR43712:SF2">
    <property type="entry name" value="O-METHYLTRANSFERASE CICE"/>
    <property type="match status" value="1"/>
</dbReference>
<protein>
    <recommendedName>
        <fullName evidence="5">O-methyltransferase C-terminal domain-containing protein</fullName>
    </recommendedName>
</protein>
<dbReference type="Gene3D" id="3.40.50.150">
    <property type="entry name" value="Vaccinia Virus protein VP39"/>
    <property type="match status" value="1"/>
</dbReference>
<dbReference type="InterPro" id="IPR016461">
    <property type="entry name" value="COMT-like"/>
</dbReference>
<evidence type="ECO:0000256" key="4">
    <source>
        <dbReference type="SAM" id="MobiDB-lite"/>
    </source>
</evidence>
<evidence type="ECO:0000256" key="2">
    <source>
        <dbReference type="ARBA" id="ARBA00022679"/>
    </source>
</evidence>
<dbReference type="Pfam" id="PF00891">
    <property type="entry name" value="Methyltransf_2"/>
    <property type="match status" value="1"/>
</dbReference>
<dbReference type="Proteomes" id="UP001642484">
    <property type="component" value="Unassembled WGS sequence"/>
</dbReference>
<gene>
    <name evidence="6" type="ORF">CCMP2556_LOCUS28853</name>
</gene>
<feature type="region of interest" description="Disordered" evidence="4">
    <location>
        <begin position="503"/>
        <end position="547"/>
    </location>
</feature>
<dbReference type="InterPro" id="IPR001077">
    <property type="entry name" value="COMT_C"/>
</dbReference>
<evidence type="ECO:0000256" key="1">
    <source>
        <dbReference type="ARBA" id="ARBA00022603"/>
    </source>
</evidence>
<keyword evidence="7" id="KW-1185">Reference proteome</keyword>
<proteinExistence type="predicted"/>
<feature type="compositionally biased region" description="Basic residues" evidence="4">
    <location>
        <begin position="525"/>
        <end position="540"/>
    </location>
</feature>
<sequence length="547" mass="59254">MAGTQRLTGSFARCSWLRLVAFTVLVLCSSRTFLRGLRPGQEGLATKGCPRADASGAKAPARFILLGLVLAPRPALALSAEPSDLGLLLAAFLAGILWAAANPSPLRVPSVERGEDASPEPGLLNHMLQQTHGAAVLHALSSAGLLELIPPPTAAPKTSAELLRCQGVERAARRCSSAILEKLLHHLAGCQLLEEFPSPAGPAFRHTQRSARAFLEGAKSGKAFVAVNFAPEQVKPWWRIGEAMEGEVEGAPREDAPRNDATPFVLEHGRSVFEFYGDAANARASQAFDELMLQLSTSDGESGASAELVAEMPIWDVKSQQVPVVVDVGGGKGHLLMEILRKHDEWRGVLFDRPEVLETCEDLGSERVTLVPGNFFEDLPCQGDVFLLKWILHDWNDVQCRRILQCLRTALERSRNSGGSSPRLLILEQVVPETDDGSEDAELARASLNDLYLWVLYGGQERKVSEYAKLLAAEGPLRSKGRGGSRLHLGLAVACAKAHKGGDANAKVAPCDPRIYTNNSNHSSSTKKKTQKHHKIRKTTSNRQQEA</sequence>
<reference evidence="6 7" key="1">
    <citation type="submission" date="2024-02" db="EMBL/GenBank/DDBJ databases">
        <authorList>
            <person name="Chen Y."/>
            <person name="Shah S."/>
            <person name="Dougan E. K."/>
            <person name="Thang M."/>
            <person name="Chan C."/>
        </authorList>
    </citation>
    <scope>NUCLEOTIDE SEQUENCE [LARGE SCALE GENOMIC DNA]</scope>
</reference>
<dbReference type="InterPro" id="IPR029063">
    <property type="entry name" value="SAM-dependent_MTases_sf"/>
</dbReference>
<dbReference type="PROSITE" id="PS51683">
    <property type="entry name" value="SAM_OMT_II"/>
    <property type="match status" value="1"/>
</dbReference>
<evidence type="ECO:0000313" key="7">
    <source>
        <dbReference type="Proteomes" id="UP001642484"/>
    </source>
</evidence>
<name>A0ABP0N521_9DINO</name>
<keyword evidence="2" id="KW-0808">Transferase</keyword>
<dbReference type="EMBL" id="CAXAMN010021361">
    <property type="protein sequence ID" value="CAK9058518.1"/>
    <property type="molecule type" value="Genomic_DNA"/>
</dbReference>
<evidence type="ECO:0000256" key="3">
    <source>
        <dbReference type="ARBA" id="ARBA00022691"/>
    </source>
</evidence>
<accession>A0ABP0N521</accession>
<feature type="domain" description="O-methyltransferase C-terminal" evidence="5">
    <location>
        <begin position="305"/>
        <end position="475"/>
    </location>
</feature>
<evidence type="ECO:0000259" key="5">
    <source>
        <dbReference type="Pfam" id="PF00891"/>
    </source>
</evidence>
<keyword evidence="3" id="KW-0949">S-adenosyl-L-methionine</keyword>
<comment type="caution">
    <text evidence="6">The sequence shown here is derived from an EMBL/GenBank/DDBJ whole genome shotgun (WGS) entry which is preliminary data.</text>
</comment>